<evidence type="ECO:0000256" key="2">
    <source>
        <dbReference type="ARBA" id="ARBA00022598"/>
    </source>
</evidence>
<evidence type="ECO:0000313" key="9">
    <source>
        <dbReference type="Proteomes" id="UP000476030"/>
    </source>
</evidence>
<evidence type="ECO:0000256" key="5">
    <source>
        <dbReference type="ARBA" id="ARBA00067668"/>
    </source>
</evidence>
<dbReference type="InterPro" id="IPR025110">
    <property type="entry name" value="AMP-bd_C"/>
</dbReference>
<proteinExistence type="inferred from homology"/>
<evidence type="ECO:0000313" key="8">
    <source>
        <dbReference type="EMBL" id="MZR30865.1"/>
    </source>
</evidence>
<dbReference type="InterPro" id="IPR020845">
    <property type="entry name" value="AMP-binding_CS"/>
</dbReference>
<accession>A0A6L8W6W6</accession>
<dbReference type="AlphaFoldDB" id="A0A6L8W6W6"/>
<dbReference type="InterPro" id="IPR045851">
    <property type="entry name" value="AMP-bd_C_sf"/>
</dbReference>
<feature type="domain" description="AMP-binding enzyme C-terminal" evidence="7">
    <location>
        <begin position="424"/>
        <end position="500"/>
    </location>
</feature>
<sequence>MFISQLLMRAVQTKRDSIATICAGRERTYGEFAIRVQKFAGALRSLGITEGERVAILAHNSDRYLEFYYATPWAGGVFVPVNTRLAVPEFAYWLKDSGSEILLVDDAFAPAVPELKKRVASLREVIYIGDGATPEGMLNYEELLADHDPVPDAGRGFDDLAGLFYTGGTTGVSKGVMLSHSNFIVNTLNSMPCFNFKEDARWLHVAPMFHIADGAAVFGTTMGLGVHVFIPGFTPKGTMEAVQEYKITNTLLVPTMVNMVVNDPDIANYDMSSLKDIIYGASPMPEAVIMKALEVLPGTGFTHAYGQTECAPLVTFTGPEFHVLEGPNAGRFKSAGRPVYSCEVRILDANDEEVPPGTVGEVCVRGANVMLGYWNKPEQTAEALRGGWMHSGDGGYMDEQGFVYIVDRVKDMIISGGENVYSAEVENAVYQHPAVAECAVIGVPHETWGEQVHAIVRLHEGQAATDAEIIEFSHTLIAGFKCPRSVDFTSDPLPLSGAGKILKTELRKPYWATKEKQVS</sequence>
<feature type="domain" description="AMP-dependent synthetase/ligase" evidence="6">
    <location>
        <begin position="9"/>
        <end position="374"/>
    </location>
</feature>
<evidence type="ECO:0000259" key="6">
    <source>
        <dbReference type="Pfam" id="PF00501"/>
    </source>
</evidence>
<protein>
    <recommendedName>
        <fullName evidence="5">3-methylmercaptopropionyl-CoA ligase</fullName>
        <ecNumber evidence="4">6.2.1.44</ecNumber>
    </recommendedName>
</protein>
<dbReference type="PANTHER" id="PTHR43767">
    <property type="entry name" value="LONG-CHAIN-FATTY-ACID--COA LIGASE"/>
    <property type="match status" value="1"/>
</dbReference>
<dbReference type="InterPro" id="IPR042099">
    <property type="entry name" value="ANL_N_sf"/>
</dbReference>
<reference evidence="8 9" key="1">
    <citation type="submission" date="2019-12" db="EMBL/GenBank/DDBJ databases">
        <title>Snethiella sp. nov. sp. isolated from sea sand.</title>
        <authorList>
            <person name="Kim J."/>
            <person name="Jeong S.E."/>
            <person name="Jung H.S."/>
            <person name="Jeon C.O."/>
        </authorList>
    </citation>
    <scope>NUCLEOTIDE SEQUENCE [LARGE SCALE GENOMIC DNA]</scope>
    <source>
        <strain evidence="8 9">DP05</strain>
    </source>
</reference>
<evidence type="ECO:0000256" key="4">
    <source>
        <dbReference type="ARBA" id="ARBA00066616"/>
    </source>
</evidence>
<evidence type="ECO:0000259" key="7">
    <source>
        <dbReference type="Pfam" id="PF13193"/>
    </source>
</evidence>
<dbReference type="RefSeq" id="WP_161315407.1">
    <property type="nucleotide sequence ID" value="NZ_WTUW01000002.1"/>
</dbReference>
<dbReference type="GO" id="GO:0016878">
    <property type="term" value="F:acid-thiol ligase activity"/>
    <property type="evidence" value="ECO:0007669"/>
    <property type="project" value="UniProtKB-ARBA"/>
</dbReference>
<dbReference type="Pfam" id="PF00501">
    <property type="entry name" value="AMP-binding"/>
    <property type="match status" value="1"/>
</dbReference>
<dbReference type="Proteomes" id="UP000476030">
    <property type="component" value="Unassembled WGS sequence"/>
</dbReference>
<dbReference type="InterPro" id="IPR050237">
    <property type="entry name" value="ATP-dep_AMP-bd_enzyme"/>
</dbReference>
<gene>
    <name evidence="8" type="ORF">GQE98_09485</name>
</gene>
<dbReference type="PROSITE" id="PS00455">
    <property type="entry name" value="AMP_BINDING"/>
    <property type="match status" value="1"/>
</dbReference>
<comment type="catalytic activity">
    <reaction evidence="3">
        <text>3-(methylsulfanyl)propanoate + ATP + CoA = 3-(methylsulfanyl)propanoyl-CoA + AMP + diphosphate</text>
        <dbReference type="Rhea" id="RHEA:43052"/>
        <dbReference type="ChEBI" id="CHEBI:30616"/>
        <dbReference type="ChEBI" id="CHEBI:33019"/>
        <dbReference type="ChEBI" id="CHEBI:49016"/>
        <dbReference type="ChEBI" id="CHEBI:57287"/>
        <dbReference type="ChEBI" id="CHEBI:82815"/>
        <dbReference type="ChEBI" id="CHEBI:456215"/>
        <dbReference type="EC" id="6.2.1.44"/>
    </reaction>
    <physiologicalReaction direction="left-to-right" evidence="3">
        <dbReference type="Rhea" id="RHEA:43053"/>
    </physiologicalReaction>
</comment>
<evidence type="ECO:0000256" key="3">
    <source>
        <dbReference type="ARBA" id="ARBA00051915"/>
    </source>
</evidence>
<comment type="caution">
    <text evidence="8">The sequence shown here is derived from an EMBL/GenBank/DDBJ whole genome shotgun (WGS) entry which is preliminary data.</text>
</comment>
<organism evidence="8 9">
    <name type="scientific">Sneathiella litorea</name>
    <dbReference type="NCBI Taxonomy" id="2606216"/>
    <lineage>
        <taxon>Bacteria</taxon>
        <taxon>Pseudomonadati</taxon>
        <taxon>Pseudomonadota</taxon>
        <taxon>Alphaproteobacteria</taxon>
        <taxon>Sneathiellales</taxon>
        <taxon>Sneathiellaceae</taxon>
        <taxon>Sneathiella</taxon>
    </lineage>
</organism>
<dbReference type="InterPro" id="IPR000873">
    <property type="entry name" value="AMP-dep_synth/lig_dom"/>
</dbReference>
<keyword evidence="2 8" id="KW-0436">Ligase</keyword>
<keyword evidence="9" id="KW-1185">Reference proteome</keyword>
<dbReference type="SUPFAM" id="SSF56801">
    <property type="entry name" value="Acetyl-CoA synthetase-like"/>
    <property type="match status" value="1"/>
</dbReference>
<dbReference type="PANTHER" id="PTHR43767:SF1">
    <property type="entry name" value="NONRIBOSOMAL PEPTIDE SYNTHASE PES1 (EUROFUNG)-RELATED"/>
    <property type="match status" value="1"/>
</dbReference>
<comment type="similarity">
    <text evidence="1">Belongs to the ATP-dependent AMP-binding enzyme family.</text>
</comment>
<dbReference type="Pfam" id="PF13193">
    <property type="entry name" value="AMP-binding_C"/>
    <property type="match status" value="1"/>
</dbReference>
<name>A0A6L8W6W6_9PROT</name>
<dbReference type="Gene3D" id="3.30.300.30">
    <property type="match status" value="1"/>
</dbReference>
<dbReference type="CDD" id="cd17631">
    <property type="entry name" value="FACL_FadD13-like"/>
    <property type="match status" value="1"/>
</dbReference>
<dbReference type="NCBIfam" id="NF004837">
    <property type="entry name" value="PRK06187.1"/>
    <property type="match status" value="1"/>
</dbReference>
<dbReference type="EMBL" id="WTUW01000002">
    <property type="protein sequence ID" value="MZR30865.1"/>
    <property type="molecule type" value="Genomic_DNA"/>
</dbReference>
<dbReference type="EC" id="6.2.1.44" evidence="4"/>
<evidence type="ECO:0000256" key="1">
    <source>
        <dbReference type="ARBA" id="ARBA00006432"/>
    </source>
</evidence>
<dbReference type="Gene3D" id="3.40.50.12780">
    <property type="entry name" value="N-terminal domain of ligase-like"/>
    <property type="match status" value="1"/>
</dbReference>
<dbReference type="FunFam" id="3.30.300.30:FF:000008">
    <property type="entry name" value="2,3-dihydroxybenzoate-AMP ligase"/>
    <property type="match status" value="1"/>
</dbReference>